<evidence type="ECO:0000256" key="1">
    <source>
        <dbReference type="SAM" id="Phobius"/>
    </source>
</evidence>
<comment type="caution">
    <text evidence="2">The sequence shown here is derived from an EMBL/GenBank/DDBJ whole genome shotgun (WGS) entry which is preliminary data.</text>
</comment>
<name>A0A9P6C5C7_9AGAR</name>
<gene>
    <name evidence="2" type="ORF">P691DRAFT_812769</name>
</gene>
<keyword evidence="1" id="KW-0472">Membrane</keyword>
<reference evidence="2" key="1">
    <citation type="submission" date="2020-11" db="EMBL/GenBank/DDBJ databases">
        <authorList>
            <consortium name="DOE Joint Genome Institute"/>
            <person name="Ahrendt S."/>
            <person name="Riley R."/>
            <person name="Andreopoulos W."/>
            <person name="Labutti K."/>
            <person name="Pangilinan J."/>
            <person name="Ruiz-Duenas F.J."/>
            <person name="Barrasa J.M."/>
            <person name="Sanchez-Garcia M."/>
            <person name="Camarero S."/>
            <person name="Miyauchi S."/>
            <person name="Serrano A."/>
            <person name="Linde D."/>
            <person name="Babiker R."/>
            <person name="Drula E."/>
            <person name="Ayuso-Fernandez I."/>
            <person name="Pacheco R."/>
            <person name="Padilla G."/>
            <person name="Ferreira P."/>
            <person name="Barriuso J."/>
            <person name="Kellner H."/>
            <person name="Castanera R."/>
            <person name="Alfaro M."/>
            <person name="Ramirez L."/>
            <person name="Pisabarro A.G."/>
            <person name="Kuo A."/>
            <person name="Tritt A."/>
            <person name="Lipzen A."/>
            <person name="He G."/>
            <person name="Yan M."/>
            <person name="Ng V."/>
            <person name="Cullen D."/>
            <person name="Martin F."/>
            <person name="Rosso M.-N."/>
            <person name="Henrissat B."/>
            <person name="Hibbett D."/>
            <person name="Martinez A.T."/>
            <person name="Grigoriev I.V."/>
        </authorList>
    </citation>
    <scope>NUCLEOTIDE SEQUENCE</scope>
    <source>
        <strain evidence="2">MF-IS2</strain>
    </source>
</reference>
<organism evidence="2 3">
    <name type="scientific">Macrolepiota fuliginosa MF-IS2</name>
    <dbReference type="NCBI Taxonomy" id="1400762"/>
    <lineage>
        <taxon>Eukaryota</taxon>
        <taxon>Fungi</taxon>
        <taxon>Dikarya</taxon>
        <taxon>Basidiomycota</taxon>
        <taxon>Agaricomycotina</taxon>
        <taxon>Agaricomycetes</taxon>
        <taxon>Agaricomycetidae</taxon>
        <taxon>Agaricales</taxon>
        <taxon>Agaricineae</taxon>
        <taxon>Agaricaceae</taxon>
        <taxon>Macrolepiota</taxon>
    </lineage>
</organism>
<accession>A0A9P6C5C7</accession>
<dbReference type="Proteomes" id="UP000807342">
    <property type="component" value="Unassembled WGS sequence"/>
</dbReference>
<keyword evidence="1" id="KW-0812">Transmembrane</keyword>
<feature type="transmembrane region" description="Helical" evidence="1">
    <location>
        <begin position="31"/>
        <end position="52"/>
    </location>
</feature>
<evidence type="ECO:0000313" key="3">
    <source>
        <dbReference type="Proteomes" id="UP000807342"/>
    </source>
</evidence>
<evidence type="ECO:0000313" key="2">
    <source>
        <dbReference type="EMBL" id="KAF9449244.1"/>
    </source>
</evidence>
<sequence>MFQIVRYKTFSIFNLISPAPPSLQLSENMKYIPTVLATSAIALLVTAPIVLGTPFTGSLTTRGRVEGCWLGCHPLESIDCASNDMTTIGQGTCWTCCALPSAYLA</sequence>
<dbReference type="AlphaFoldDB" id="A0A9P6C5C7"/>
<proteinExistence type="predicted"/>
<protein>
    <submittedName>
        <fullName evidence="2">Uncharacterized protein</fullName>
    </submittedName>
</protein>
<keyword evidence="1" id="KW-1133">Transmembrane helix</keyword>
<dbReference type="EMBL" id="MU151136">
    <property type="protein sequence ID" value="KAF9449244.1"/>
    <property type="molecule type" value="Genomic_DNA"/>
</dbReference>
<keyword evidence="3" id="KW-1185">Reference proteome</keyword>